<dbReference type="SUPFAM" id="SSF159275">
    <property type="entry name" value="PA1994-like"/>
    <property type="match status" value="1"/>
</dbReference>
<gene>
    <name evidence="1" type="ORF">F1D05_05515</name>
</gene>
<evidence type="ECO:0000313" key="1">
    <source>
        <dbReference type="EMBL" id="QNE22778.1"/>
    </source>
</evidence>
<dbReference type="AlphaFoldDB" id="A0A7G6X963"/>
<name>A0A7G6X963_9ACTN</name>
<keyword evidence="2" id="KW-1185">Reference proteome</keyword>
<dbReference type="InterPro" id="IPR009467">
    <property type="entry name" value="Glycolipid-bd_prot_put"/>
</dbReference>
<protein>
    <submittedName>
        <fullName evidence="1">Putative glycolipid-binding domain-containing protein</fullName>
    </submittedName>
</protein>
<proteinExistence type="predicted"/>
<accession>A0A7G6X963</accession>
<dbReference type="EMBL" id="CP043661">
    <property type="protein sequence ID" value="QNE22778.1"/>
    <property type="molecule type" value="Genomic_DNA"/>
</dbReference>
<dbReference type="KEGG" id="kqi:F1D05_05515"/>
<reference evidence="1 2" key="2">
    <citation type="journal article" date="2020" name="Microbiol. Resour. Announc.">
        <title>Antarctic desert soil bacteria exhibit high novel natural product potential, evaluated through long-read genome sequencing and comparative genomics.</title>
        <authorList>
            <person name="Benaud N."/>
            <person name="Edwards R.J."/>
            <person name="Amos T.G."/>
            <person name="D'Agostino P.M."/>
            <person name="Gutierrez-Chavez C."/>
            <person name="Montgomery K."/>
            <person name="Nicetic I."/>
            <person name="Ferrari B.C."/>
        </authorList>
    </citation>
    <scope>NUCLEOTIDE SEQUENCE [LARGE SCALE GENOMIC DNA]</scope>
    <source>
        <strain evidence="1 2">SPB151</strain>
    </source>
</reference>
<sequence>MLLWSGTDSWRAEAVQLELGEDRLSATGTQLGIDPLPYRVDYELETGARWVTRRLHLTAAGEGWIRRLELGSDGSGNWQATSSSEGEVALPPPGGDLTAVSGALDCDLAYSPLTNLMPVRRHHLHRQPGTVDFLMAWVSLPDLAVHLSPQRYQHLNSNESGSRVRYTSTDSGYQADLQLDLAGLVINYPDLATRVSPAAEPFSG</sequence>
<reference evidence="2" key="1">
    <citation type="submission" date="2019-09" db="EMBL/GenBank/DDBJ databases">
        <title>Antimicrobial potential of Antarctic Bacteria.</title>
        <authorList>
            <person name="Benaud N."/>
            <person name="Edwards R.J."/>
            <person name="Ferrari B.C."/>
        </authorList>
    </citation>
    <scope>NUCLEOTIDE SEQUENCE [LARGE SCALE GENOMIC DNA]</scope>
    <source>
        <strain evidence="2">SPB151</strain>
    </source>
</reference>
<dbReference type="Proteomes" id="UP000515563">
    <property type="component" value="Chromosome"/>
</dbReference>
<dbReference type="Pfam" id="PF06475">
    <property type="entry name" value="Glycolipid_bind"/>
    <property type="match status" value="1"/>
</dbReference>
<organism evidence="1 2">
    <name type="scientific">Kribbella qitaiheensis</name>
    <dbReference type="NCBI Taxonomy" id="1544730"/>
    <lineage>
        <taxon>Bacteria</taxon>
        <taxon>Bacillati</taxon>
        <taxon>Actinomycetota</taxon>
        <taxon>Actinomycetes</taxon>
        <taxon>Propionibacteriales</taxon>
        <taxon>Kribbellaceae</taxon>
        <taxon>Kribbella</taxon>
    </lineage>
</organism>
<evidence type="ECO:0000313" key="2">
    <source>
        <dbReference type="Proteomes" id="UP000515563"/>
    </source>
</evidence>